<proteinExistence type="predicted"/>
<sequence>MSEAIWRTPCRPRTRGPLGRVHPRDAESPQEVSALKEEHARRMSELQRKHAEEQALASAQQTEALQSCQLHAETAEAQVAQLSRQQQSLQSSGESCRERALQAEKELKEANLEIQELRKQLKVLEEQKFRHEREINELKVQLASVKEQLAVREQHAASQKLQIDEAVNQRRMLEENVSSLKKQASSLEEKFNLSSQEIAKGNRIIQSLHQSSKESKVKLRQKQSELTDLEKARLELEKEGQLSKLVLDEKDQELLRGKHREEKMKEDIDEMKRKLAEAHDVIKSNQEVIEYLNRQLTERELRTMPTVPMSGTANSTFQSDVPSRSGTTSVALAELLSKVESLAPKSKGLPSSPGYGGHVSSLNLSLSTPAKTPSTMASSPEEEFIHFWDDLVHVPQTGLLLMGGAGPAEGTARADCTGYPVPGVETTLGISFLALAVSVNPTGGHDAAVASVAQLFQRLEELSRSMQDDQVCSESELLELRQERNALKDRLEDAVSSLRQLSARAALLQPAAADAGPAGPAEPTAGAGAAEPSELQRRVWQAEGELQELKRMENLRLQRIQTLELHQESLVEQTTWATATSSVSGEDARRTLQSLEQSVAELQASVVAKKDLLEETRERSQKGQRYIQALQQQQLQLVSQADERVLRNPRPPRSATAV</sequence>
<feature type="compositionally biased region" description="Basic and acidic residues" evidence="2">
    <location>
        <begin position="34"/>
        <end position="53"/>
    </location>
</feature>
<comment type="caution">
    <text evidence="3">The sequence shown here is derived from an EMBL/GenBank/DDBJ whole genome shotgun (WGS) entry which is preliminary data.</text>
</comment>
<dbReference type="EMBL" id="CAXAMN010012780">
    <property type="protein sequence ID" value="CAK9039010.1"/>
    <property type="molecule type" value="Genomic_DNA"/>
</dbReference>
<keyword evidence="4" id="KW-1185">Reference proteome</keyword>
<protein>
    <submittedName>
        <fullName evidence="3">Uncharacterized protein</fullName>
    </submittedName>
</protein>
<evidence type="ECO:0000313" key="4">
    <source>
        <dbReference type="Proteomes" id="UP001642484"/>
    </source>
</evidence>
<gene>
    <name evidence="3" type="ORF">CCMP2556_LOCUS21243</name>
</gene>
<feature type="coiled-coil region" evidence="1">
    <location>
        <begin position="477"/>
        <end position="504"/>
    </location>
</feature>
<organism evidence="3 4">
    <name type="scientific">Durusdinium trenchii</name>
    <dbReference type="NCBI Taxonomy" id="1381693"/>
    <lineage>
        <taxon>Eukaryota</taxon>
        <taxon>Sar</taxon>
        <taxon>Alveolata</taxon>
        <taxon>Dinophyceae</taxon>
        <taxon>Suessiales</taxon>
        <taxon>Symbiodiniaceae</taxon>
        <taxon>Durusdinium</taxon>
    </lineage>
</organism>
<evidence type="ECO:0000256" key="1">
    <source>
        <dbReference type="SAM" id="Coils"/>
    </source>
</evidence>
<dbReference type="PANTHER" id="PTHR44281">
    <property type="entry name" value="SPINDLE ASSEMBLY ABNORMAL PROTEIN 6 HOMOLOG"/>
    <property type="match status" value="1"/>
</dbReference>
<feature type="region of interest" description="Disordered" evidence="2">
    <location>
        <begin position="1"/>
        <end position="63"/>
    </location>
</feature>
<reference evidence="3 4" key="1">
    <citation type="submission" date="2024-02" db="EMBL/GenBank/DDBJ databases">
        <authorList>
            <person name="Chen Y."/>
            <person name="Shah S."/>
            <person name="Dougan E. K."/>
            <person name="Thang M."/>
            <person name="Chan C."/>
        </authorList>
    </citation>
    <scope>NUCLEOTIDE SEQUENCE [LARGE SCALE GENOMIC DNA]</scope>
</reference>
<evidence type="ECO:0000256" key="2">
    <source>
        <dbReference type="SAM" id="MobiDB-lite"/>
    </source>
</evidence>
<feature type="region of interest" description="Disordered" evidence="2">
    <location>
        <begin position="512"/>
        <end position="534"/>
    </location>
</feature>
<dbReference type="PANTHER" id="PTHR44281:SF2">
    <property type="entry name" value="SPINDLE ASSEMBLY ABNORMAL PROTEIN 6 HOMOLOG"/>
    <property type="match status" value="1"/>
</dbReference>
<dbReference type="Proteomes" id="UP001642484">
    <property type="component" value="Unassembled WGS sequence"/>
</dbReference>
<evidence type="ECO:0000313" key="3">
    <source>
        <dbReference type="EMBL" id="CAK9039010.1"/>
    </source>
</evidence>
<accession>A0ABP0LIN1</accession>
<feature type="compositionally biased region" description="Low complexity" evidence="2">
    <location>
        <begin position="512"/>
        <end position="533"/>
    </location>
</feature>
<keyword evidence="1" id="KW-0175">Coiled coil</keyword>
<feature type="coiled-coil region" evidence="1">
    <location>
        <begin position="585"/>
        <end position="633"/>
    </location>
</feature>
<name>A0ABP0LIN1_9DINO</name>